<sequence>MCSPSQHASAQNQRPVPQQRQSKPNNTNTKKLWENHPARTRPILERTEKPEIALRHLARPLREVSGNSSMTDRSG</sequence>
<feature type="compositionally biased region" description="Polar residues" evidence="1">
    <location>
        <begin position="1"/>
        <end position="30"/>
    </location>
</feature>
<evidence type="ECO:0000256" key="1">
    <source>
        <dbReference type="SAM" id="MobiDB-lite"/>
    </source>
</evidence>
<dbReference type="AlphaFoldDB" id="A0A0A2V492"/>
<name>A0A0A2V492_PARBA</name>
<feature type="region of interest" description="Disordered" evidence="1">
    <location>
        <begin position="1"/>
        <end position="75"/>
    </location>
</feature>
<dbReference type="VEuPathDB" id="FungiDB:PAAG_12353"/>
<evidence type="ECO:0000313" key="2">
    <source>
        <dbReference type="EMBL" id="KGQ00980.1"/>
    </source>
</evidence>
<dbReference type="EMBL" id="KN294013">
    <property type="protein sequence ID" value="KGQ00980.1"/>
    <property type="molecule type" value="Genomic_DNA"/>
</dbReference>
<feature type="compositionally biased region" description="Basic and acidic residues" evidence="1">
    <location>
        <begin position="31"/>
        <end position="54"/>
    </location>
</feature>
<dbReference type="KEGG" id="pbl:PAAG_12353"/>
<protein>
    <submittedName>
        <fullName evidence="2">Uncharacterized protein</fullName>
    </submittedName>
</protein>
<dbReference type="RefSeq" id="XP_015702544.1">
    <property type="nucleotide sequence ID" value="XM_015847853.1"/>
</dbReference>
<dbReference type="HOGENOM" id="CLU_2671719_0_0_1"/>
<evidence type="ECO:0000313" key="3">
    <source>
        <dbReference type="Proteomes" id="UP000002059"/>
    </source>
</evidence>
<gene>
    <name evidence="2" type="ORF">PAAG_12353</name>
</gene>
<keyword evidence="3" id="KW-1185">Reference proteome</keyword>
<dbReference type="GeneID" id="26971041"/>
<organism evidence="2 3">
    <name type="scientific">Paracoccidioides lutzii (strain ATCC MYA-826 / Pb01)</name>
    <name type="common">Paracoccidioides brasiliensis</name>
    <dbReference type="NCBI Taxonomy" id="502779"/>
    <lineage>
        <taxon>Eukaryota</taxon>
        <taxon>Fungi</taxon>
        <taxon>Dikarya</taxon>
        <taxon>Ascomycota</taxon>
        <taxon>Pezizomycotina</taxon>
        <taxon>Eurotiomycetes</taxon>
        <taxon>Eurotiomycetidae</taxon>
        <taxon>Onygenales</taxon>
        <taxon>Ajellomycetaceae</taxon>
        <taxon>Paracoccidioides</taxon>
    </lineage>
</organism>
<accession>A0A0A2V492</accession>
<proteinExistence type="predicted"/>
<dbReference type="Proteomes" id="UP000002059">
    <property type="component" value="Partially assembled WGS sequence"/>
</dbReference>
<feature type="compositionally biased region" description="Polar residues" evidence="1">
    <location>
        <begin position="65"/>
        <end position="75"/>
    </location>
</feature>
<reference evidence="2 3" key="1">
    <citation type="journal article" date="2011" name="PLoS Genet.">
        <title>Comparative genomic analysis of human fungal pathogens causing paracoccidioidomycosis.</title>
        <authorList>
            <person name="Desjardins C.A."/>
            <person name="Champion M.D."/>
            <person name="Holder J.W."/>
            <person name="Muszewska A."/>
            <person name="Goldberg J."/>
            <person name="Bailao A.M."/>
            <person name="Brigido M.M."/>
            <person name="Ferreira M.E."/>
            <person name="Garcia A.M."/>
            <person name="Grynberg M."/>
            <person name="Gujja S."/>
            <person name="Heiman D.I."/>
            <person name="Henn M.R."/>
            <person name="Kodira C.D."/>
            <person name="Leon-Narvaez H."/>
            <person name="Longo L.V."/>
            <person name="Ma L.J."/>
            <person name="Malavazi I."/>
            <person name="Matsuo A.L."/>
            <person name="Morais F.V."/>
            <person name="Pereira M."/>
            <person name="Rodriguez-Brito S."/>
            <person name="Sakthikumar S."/>
            <person name="Salem-Izacc S.M."/>
            <person name="Sykes S.M."/>
            <person name="Teixeira M.M."/>
            <person name="Vallejo M.C."/>
            <person name="Walter M.E."/>
            <person name="Yandava C."/>
            <person name="Young S."/>
            <person name="Zeng Q."/>
            <person name="Zucker J."/>
            <person name="Felipe M.S."/>
            <person name="Goldman G.H."/>
            <person name="Haas B.J."/>
            <person name="McEwen J.G."/>
            <person name="Nino-Vega G."/>
            <person name="Puccia R."/>
            <person name="San-Blas G."/>
            <person name="Soares C.M."/>
            <person name="Birren B.W."/>
            <person name="Cuomo C.A."/>
        </authorList>
    </citation>
    <scope>NUCLEOTIDE SEQUENCE [LARGE SCALE GENOMIC DNA]</scope>
    <source>
        <strain evidence="3">ATCC MYA-826 / Pb01</strain>
    </source>
</reference>